<feature type="transmembrane region" description="Helical" evidence="1">
    <location>
        <begin position="53"/>
        <end position="76"/>
    </location>
</feature>
<evidence type="ECO:0000313" key="3">
    <source>
        <dbReference type="Proteomes" id="UP001265259"/>
    </source>
</evidence>
<organism evidence="2 3">
    <name type="scientific">Tropicimonas omnivorans</name>
    <dbReference type="NCBI Taxonomy" id="3075590"/>
    <lineage>
        <taxon>Bacteria</taxon>
        <taxon>Pseudomonadati</taxon>
        <taxon>Pseudomonadota</taxon>
        <taxon>Alphaproteobacteria</taxon>
        <taxon>Rhodobacterales</taxon>
        <taxon>Roseobacteraceae</taxon>
        <taxon>Tropicimonas</taxon>
    </lineage>
</organism>
<dbReference type="Proteomes" id="UP001265259">
    <property type="component" value="Unassembled WGS sequence"/>
</dbReference>
<dbReference type="EMBL" id="JAVRHL010000003">
    <property type="protein sequence ID" value="MDT0683405.1"/>
    <property type="molecule type" value="Genomic_DNA"/>
</dbReference>
<keyword evidence="3" id="KW-1185">Reference proteome</keyword>
<reference evidence="2 3" key="1">
    <citation type="submission" date="2023-09" db="EMBL/GenBank/DDBJ databases">
        <authorList>
            <person name="Rey-Velasco X."/>
        </authorList>
    </citation>
    <scope>NUCLEOTIDE SEQUENCE [LARGE SCALE GENOMIC DNA]</scope>
    <source>
        <strain evidence="2 3">F158</strain>
    </source>
</reference>
<keyword evidence="1" id="KW-0812">Transmembrane</keyword>
<keyword evidence="1" id="KW-0472">Membrane</keyword>
<sequence length="77" mass="8330">MQWERIMEWLIWTGAVISVIGLVGIVVCAVQVARARAREKDEAALRARLQRAVAINMAALLLSMLGLGMVVVGAILS</sequence>
<protein>
    <recommendedName>
        <fullName evidence="4">HIG1 domain-containing protein</fullName>
    </recommendedName>
</protein>
<proteinExistence type="predicted"/>
<evidence type="ECO:0008006" key="4">
    <source>
        <dbReference type="Google" id="ProtNLM"/>
    </source>
</evidence>
<gene>
    <name evidence="2" type="ORF">RM543_11965</name>
</gene>
<dbReference type="RefSeq" id="WP_311691917.1">
    <property type="nucleotide sequence ID" value="NZ_JAVRHL010000003.1"/>
</dbReference>
<comment type="caution">
    <text evidence="2">The sequence shown here is derived from an EMBL/GenBank/DDBJ whole genome shotgun (WGS) entry which is preliminary data.</text>
</comment>
<evidence type="ECO:0000256" key="1">
    <source>
        <dbReference type="SAM" id="Phobius"/>
    </source>
</evidence>
<keyword evidence="1" id="KW-1133">Transmembrane helix</keyword>
<name>A0ABU3DI51_9RHOB</name>
<feature type="transmembrane region" description="Helical" evidence="1">
    <location>
        <begin position="6"/>
        <end position="32"/>
    </location>
</feature>
<evidence type="ECO:0000313" key="2">
    <source>
        <dbReference type="EMBL" id="MDT0683405.1"/>
    </source>
</evidence>
<accession>A0ABU3DI51</accession>